<evidence type="ECO:0000313" key="2">
    <source>
        <dbReference type="EMBL" id="SAI70625.1"/>
    </source>
</evidence>
<evidence type="ECO:0008006" key="4">
    <source>
        <dbReference type="Google" id="ProtNLM"/>
    </source>
</evidence>
<dbReference type="STRING" id="123899.SAMEA3906487_02300"/>
<dbReference type="EMBL" id="LT546645">
    <property type="protein sequence ID" value="SAI70625.1"/>
    <property type="molecule type" value="Genomic_DNA"/>
</dbReference>
<evidence type="ECO:0000313" key="3">
    <source>
        <dbReference type="Proteomes" id="UP000076825"/>
    </source>
</evidence>
<keyword evidence="1" id="KW-0812">Transmembrane</keyword>
<name>A0A157SJP4_9BORD</name>
<accession>A0A157SJP4</accession>
<feature type="transmembrane region" description="Helical" evidence="1">
    <location>
        <begin position="57"/>
        <end position="77"/>
    </location>
</feature>
<dbReference type="GeneID" id="56590431"/>
<dbReference type="AlphaFoldDB" id="A0A157SJP4"/>
<dbReference type="OrthoDB" id="8663620at2"/>
<evidence type="ECO:0000256" key="1">
    <source>
        <dbReference type="SAM" id="Phobius"/>
    </source>
</evidence>
<sequence length="124" mass="12678">MAEPSTVTATAAATTATSGLVLAQVLPYIDANAAFGAVIGAALVASTKKDLSAWKRFLSFLLSALCGYGGAGEFIAREWAKQSFLPALLGALIIVPIALKLLAMAPDFDLRAIIIRMAGGGGKP</sequence>
<keyword evidence="3" id="KW-1185">Reference proteome</keyword>
<reference evidence="2 3" key="1">
    <citation type="submission" date="2016-04" db="EMBL/GenBank/DDBJ databases">
        <authorList>
            <consortium name="Pathogen Informatics"/>
        </authorList>
    </citation>
    <scope>NUCLEOTIDE SEQUENCE [LARGE SCALE GENOMIC DNA]</scope>
    <source>
        <strain evidence="2 3">H044680328</strain>
    </source>
</reference>
<dbReference type="Proteomes" id="UP000076825">
    <property type="component" value="Chromosome 1"/>
</dbReference>
<keyword evidence="1" id="KW-1133">Transmembrane helix</keyword>
<feature type="transmembrane region" description="Helical" evidence="1">
    <location>
        <begin position="83"/>
        <end position="103"/>
    </location>
</feature>
<gene>
    <name evidence="2" type="ORF">SAMEA3906487_02300</name>
</gene>
<dbReference type="InterPro" id="IPR032637">
    <property type="entry name" value="Phage_holin-like"/>
</dbReference>
<keyword evidence="1" id="KW-0472">Membrane</keyword>
<dbReference type="KEGG" id="btrm:SAMEA390648702300"/>
<protein>
    <recommendedName>
        <fullName evidence="4">Phage-related membrane protein</fullName>
    </recommendedName>
</protein>
<dbReference type="Pfam" id="PF16931">
    <property type="entry name" value="Phage_holin_8"/>
    <property type="match status" value="1"/>
</dbReference>
<dbReference type="PATRIC" id="fig|123899.6.peg.2288"/>
<proteinExistence type="predicted"/>
<feature type="transmembrane region" description="Helical" evidence="1">
    <location>
        <begin position="25"/>
        <end position="45"/>
    </location>
</feature>
<organism evidence="2 3">
    <name type="scientific">Bordetella trematum</name>
    <dbReference type="NCBI Taxonomy" id="123899"/>
    <lineage>
        <taxon>Bacteria</taxon>
        <taxon>Pseudomonadati</taxon>
        <taxon>Pseudomonadota</taxon>
        <taxon>Betaproteobacteria</taxon>
        <taxon>Burkholderiales</taxon>
        <taxon>Alcaligenaceae</taxon>
        <taxon>Bordetella</taxon>
    </lineage>
</organism>
<dbReference type="RefSeq" id="WP_063491965.1">
    <property type="nucleotide sequence ID" value="NZ_CP016340.1"/>
</dbReference>